<sequence length="431" mass="48889">MKTMKVDTEIISQQTIKPASPTPGRLRHYTLSLIDQITPQIFMPFCVFYPQDRRANLSNLERCDRIKKSLSEVLILFYPLARRVKENLYIDCNDEGVLYAESKANCQLSEFLENPILAELDKCLPYELVDVNELALAIQVTIFNCGGMVIGLIFNHKVSDACSFFFFLNSWAAIARGISDIQIPRFEFATLFPPETSPIFVPTRGKHKIVIKRFVFDASSIVALRAKYSTDNNSNANPRPTRVEALSAFIWSRYLATIQPEQDPNKIYAVFHAANLRIRLDPPLSEQYFGNMSLSTASVVSWDSEIGFDCIIIPARDALLKVDKNYVKEFQENGGQMKFLKENMEKLKKGEGVTLAFTSLCRFPVYEADFGWGKPVWVGSAKLFNKNVVTFLDTKSGNGIEAWINLEEEEMAKFEVDKELLLYVSSGKVDV</sequence>
<dbReference type="GO" id="GO:0016746">
    <property type="term" value="F:acyltransferase activity"/>
    <property type="evidence" value="ECO:0007669"/>
    <property type="project" value="UniProtKB-KW"/>
</dbReference>
<protein>
    <recommendedName>
        <fullName evidence="6">BAHD acyltransferase</fullName>
    </recommendedName>
</protein>
<dbReference type="PANTHER" id="PTHR31623">
    <property type="entry name" value="F21J9.9"/>
    <property type="match status" value="1"/>
</dbReference>
<reference evidence="4 5" key="1">
    <citation type="submission" date="2024-01" db="EMBL/GenBank/DDBJ databases">
        <title>A telomere-to-telomere, gap-free genome of sweet tea (Lithocarpus litseifolius).</title>
        <authorList>
            <person name="Zhou J."/>
        </authorList>
    </citation>
    <scope>NUCLEOTIDE SEQUENCE [LARGE SCALE GENOMIC DNA]</scope>
    <source>
        <strain evidence="4">Zhou-2022a</strain>
        <tissue evidence="4">Leaf</tissue>
    </source>
</reference>
<evidence type="ECO:0000313" key="5">
    <source>
        <dbReference type="Proteomes" id="UP001459277"/>
    </source>
</evidence>
<name>A0AAW2D2A9_9ROSI</name>
<evidence type="ECO:0008006" key="6">
    <source>
        <dbReference type="Google" id="ProtNLM"/>
    </source>
</evidence>
<gene>
    <name evidence="4" type="ORF">SO802_012000</name>
</gene>
<proteinExistence type="inferred from homology"/>
<comment type="caution">
    <text evidence="4">The sequence shown here is derived from an EMBL/GenBank/DDBJ whole genome shotgun (WGS) entry which is preliminary data.</text>
</comment>
<evidence type="ECO:0000256" key="3">
    <source>
        <dbReference type="ARBA" id="ARBA00023315"/>
    </source>
</evidence>
<keyword evidence="3" id="KW-0012">Acyltransferase</keyword>
<dbReference type="AlphaFoldDB" id="A0AAW2D2A9"/>
<dbReference type="EMBL" id="JAZDWU010000004">
    <property type="protein sequence ID" value="KAL0004439.1"/>
    <property type="molecule type" value="Genomic_DNA"/>
</dbReference>
<dbReference type="Proteomes" id="UP001459277">
    <property type="component" value="Unassembled WGS sequence"/>
</dbReference>
<dbReference type="InterPro" id="IPR023213">
    <property type="entry name" value="CAT-like_dom_sf"/>
</dbReference>
<dbReference type="PANTHER" id="PTHR31623:SF17">
    <property type="entry name" value="F21J9.9"/>
    <property type="match status" value="1"/>
</dbReference>
<evidence type="ECO:0000313" key="4">
    <source>
        <dbReference type="EMBL" id="KAL0004439.1"/>
    </source>
</evidence>
<dbReference type="Pfam" id="PF02458">
    <property type="entry name" value="Transferase"/>
    <property type="match status" value="1"/>
</dbReference>
<dbReference type="Gene3D" id="3.30.559.10">
    <property type="entry name" value="Chloramphenicol acetyltransferase-like domain"/>
    <property type="match status" value="2"/>
</dbReference>
<organism evidence="4 5">
    <name type="scientific">Lithocarpus litseifolius</name>
    <dbReference type="NCBI Taxonomy" id="425828"/>
    <lineage>
        <taxon>Eukaryota</taxon>
        <taxon>Viridiplantae</taxon>
        <taxon>Streptophyta</taxon>
        <taxon>Embryophyta</taxon>
        <taxon>Tracheophyta</taxon>
        <taxon>Spermatophyta</taxon>
        <taxon>Magnoliopsida</taxon>
        <taxon>eudicotyledons</taxon>
        <taxon>Gunneridae</taxon>
        <taxon>Pentapetalae</taxon>
        <taxon>rosids</taxon>
        <taxon>fabids</taxon>
        <taxon>Fagales</taxon>
        <taxon>Fagaceae</taxon>
        <taxon>Lithocarpus</taxon>
    </lineage>
</organism>
<comment type="similarity">
    <text evidence="1">Belongs to the plant acyltransferase family.</text>
</comment>
<keyword evidence="2" id="KW-0808">Transferase</keyword>
<evidence type="ECO:0000256" key="1">
    <source>
        <dbReference type="ARBA" id="ARBA00009861"/>
    </source>
</evidence>
<evidence type="ECO:0000256" key="2">
    <source>
        <dbReference type="ARBA" id="ARBA00022679"/>
    </source>
</evidence>
<accession>A0AAW2D2A9</accession>
<keyword evidence="5" id="KW-1185">Reference proteome</keyword>